<dbReference type="InterPro" id="IPR013022">
    <property type="entry name" value="Xyl_isomerase-like_TIM-brl"/>
</dbReference>
<dbReference type="GO" id="GO:0003906">
    <property type="term" value="F:DNA-(apurinic or apyrimidinic site) endonuclease activity"/>
    <property type="evidence" value="ECO:0007669"/>
    <property type="project" value="TreeGrafter"/>
</dbReference>
<evidence type="ECO:0000256" key="8">
    <source>
        <dbReference type="ARBA" id="ARBA00023204"/>
    </source>
</evidence>
<feature type="binding site" evidence="9">
    <location>
        <position position="261"/>
    </location>
    <ligand>
        <name>Zn(2+)</name>
        <dbReference type="ChEBI" id="CHEBI:29105"/>
        <label>2</label>
    </ligand>
</feature>
<comment type="cofactor">
    <cofactor evidence="9">
        <name>Zn(2+)</name>
        <dbReference type="ChEBI" id="CHEBI:29105"/>
    </cofactor>
    <text evidence="9">Binds 3 Zn(2+) ions.</text>
</comment>
<feature type="binding site" evidence="9">
    <location>
        <position position="182"/>
    </location>
    <ligand>
        <name>Zn(2+)</name>
        <dbReference type="ChEBI" id="CHEBI:29105"/>
        <label>3</label>
    </ligand>
</feature>
<feature type="binding site" evidence="9">
    <location>
        <position position="231"/>
    </location>
    <ligand>
        <name>Zn(2+)</name>
        <dbReference type="ChEBI" id="CHEBI:29105"/>
        <label>3</label>
    </ligand>
</feature>
<dbReference type="PROSITE" id="PS51432">
    <property type="entry name" value="AP_NUCLEASE_F2_4"/>
    <property type="match status" value="1"/>
</dbReference>
<evidence type="ECO:0000313" key="11">
    <source>
        <dbReference type="EMBL" id="TNJ38042.1"/>
    </source>
</evidence>
<dbReference type="PANTHER" id="PTHR21445:SF0">
    <property type="entry name" value="APURINIC-APYRIMIDINIC ENDONUCLEASE"/>
    <property type="match status" value="1"/>
</dbReference>
<feature type="binding site" evidence="9">
    <location>
        <position position="216"/>
    </location>
    <ligand>
        <name>Zn(2+)</name>
        <dbReference type="ChEBI" id="CHEBI:29105"/>
        <label>2</label>
    </ligand>
</feature>
<comment type="function">
    <text evidence="9">Endonuclease IV plays a role in DNA repair. It cleaves phosphodiester bonds at apurinic or apyrimidinic (AP) sites, generating a 3'-hydroxyl group and a 5'-terminal sugar phosphate.</text>
</comment>
<dbReference type="EMBL" id="VDCI01000001">
    <property type="protein sequence ID" value="TNJ38042.1"/>
    <property type="molecule type" value="Genomic_DNA"/>
</dbReference>
<keyword evidence="7 9" id="KW-0862">Zinc</keyword>
<dbReference type="GO" id="GO:0006284">
    <property type="term" value="P:base-excision repair"/>
    <property type="evidence" value="ECO:0007669"/>
    <property type="project" value="TreeGrafter"/>
</dbReference>
<dbReference type="SMART" id="SM00518">
    <property type="entry name" value="AP2Ec"/>
    <property type="match status" value="1"/>
</dbReference>
<dbReference type="CDD" id="cd00019">
    <property type="entry name" value="AP2Ec"/>
    <property type="match status" value="1"/>
</dbReference>
<sequence length="283" mass="30782">MRRIGAHVSISGGVENAPLRAAEIGARAFAMFTKNQRQWSAPPLTAESIDAFRKNCAAGGFEPGHILPHDSYLINLGNPDPVKRKKSLDAFIDEMKRVEALGLTMLNFHPGSHLKEISEEACLELIAESVNTAIKETESAIAVLENTAGQGSNLGFSFEQLAAIINQVEDKSRVGVCLDTCHLFAAGYDVRSEEAVAELFTEFDGIVGLGYFRGMHLNDAKQDISSRKDRHESIGEGFIGTAGFSAIIRHPATDEIPLILETPNPGIWDREIELLYSLESSSA</sequence>
<keyword evidence="5 9" id="KW-0227">DNA damage</keyword>
<dbReference type="NCBIfam" id="TIGR00587">
    <property type="entry name" value="nfo"/>
    <property type="match status" value="1"/>
</dbReference>
<dbReference type="NCBIfam" id="NF002199">
    <property type="entry name" value="PRK01060.1-4"/>
    <property type="match status" value="1"/>
</dbReference>
<feature type="binding site" evidence="9">
    <location>
        <position position="145"/>
    </location>
    <ligand>
        <name>Zn(2+)</name>
        <dbReference type="ChEBI" id="CHEBI:29105"/>
        <label>1</label>
    </ligand>
</feature>
<comment type="caution">
    <text evidence="11">The sequence shown here is derived from an EMBL/GenBank/DDBJ whole genome shotgun (WGS) entry which is preliminary data.</text>
</comment>
<dbReference type="GO" id="GO:0008270">
    <property type="term" value="F:zinc ion binding"/>
    <property type="evidence" value="ECO:0007669"/>
    <property type="project" value="UniProtKB-UniRule"/>
</dbReference>
<dbReference type="PANTHER" id="PTHR21445">
    <property type="entry name" value="ENDONUCLEASE IV ENDODEOXYRIBONUCLEASE IV"/>
    <property type="match status" value="1"/>
</dbReference>
<keyword evidence="12" id="KW-1185">Reference proteome</keyword>
<feature type="binding site" evidence="9">
    <location>
        <position position="69"/>
    </location>
    <ligand>
        <name>Zn(2+)</name>
        <dbReference type="ChEBI" id="CHEBI:29105"/>
        <label>1</label>
    </ligand>
</feature>
<protein>
    <recommendedName>
        <fullName evidence="9">Probable endonuclease 4</fullName>
        <ecNumber evidence="9">3.1.21.2</ecNumber>
    </recommendedName>
    <alternativeName>
        <fullName evidence="9">Endodeoxyribonuclease IV</fullName>
    </alternativeName>
    <alternativeName>
        <fullName evidence="9">Endonuclease IV</fullName>
    </alternativeName>
</protein>
<evidence type="ECO:0000313" key="12">
    <source>
        <dbReference type="Proteomes" id="UP000309544"/>
    </source>
</evidence>
<dbReference type="GO" id="GO:0008833">
    <property type="term" value="F:deoxyribonuclease IV (phage-T4-induced) activity"/>
    <property type="evidence" value="ECO:0007669"/>
    <property type="project" value="UniProtKB-UniRule"/>
</dbReference>
<dbReference type="FunFam" id="3.20.20.150:FF:000001">
    <property type="entry name" value="Probable endonuclease 4"/>
    <property type="match status" value="1"/>
</dbReference>
<dbReference type="GO" id="GO:0003677">
    <property type="term" value="F:DNA binding"/>
    <property type="evidence" value="ECO:0007669"/>
    <property type="project" value="InterPro"/>
</dbReference>
<keyword evidence="2 9" id="KW-0540">Nuclease</keyword>
<accession>A0A5C4S4B4</accession>
<evidence type="ECO:0000256" key="5">
    <source>
        <dbReference type="ARBA" id="ARBA00022763"/>
    </source>
</evidence>
<dbReference type="HAMAP" id="MF_00152">
    <property type="entry name" value="Nfo"/>
    <property type="match status" value="1"/>
</dbReference>
<keyword evidence="3 9" id="KW-0479">Metal-binding</keyword>
<dbReference type="InterPro" id="IPR001719">
    <property type="entry name" value="AP_endonuc_2"/>
</dbReference>
<proteinExistence type="inferred from homology"/>
<comment type="similarity">
    <text evidence="1 9">Belongs to the AP endonuclease 2 family.</text>
</comment>
<evidence type="ECO:0000256" key="9">
    <source>
        <dbReference type="HAMAP-Rule" id="MF_00152"/>
    </source>
</evidence>
<evidence type="ECO:0000256" key="6">
    <source>
        <dbReference type="ARBA" id="ARBA00022801"/>
    </source>
</evidence>
<reference evidence="11 12" key="1">
    <citation type="submission" date="2019-05" db="EMBL/GenBank/DDBJ databases">
        <title>Draft Whole-Genome sequence of the green sulfur bacterium Prosthecochloris vibrioformis DSM 260.</title>
        <authorList>
            <person name="Meyer T.E."/>
            <person name="Kyndt J.A."/>
        </authorList>
    </citation>
    <scope>NUCLEOTIDE SEQUENCE [LARGE SCALE GENOMIC DNA]</scope>
    <source>
        <strain evidence="11 12">DSM 260</strain>
    </source>
</reference>
<keyword evidence="8 9" id="KW-0234">DNA repair</keyword>
<evidence type="ECO:0000256" key="3">
    <source>
        <dbReference type="ARBA" id="ARBA00022723"/>
    </source>
</evidence>
<dbReference type="PROSITE" id="PS00730">
    <property type="entry name" value="AP_NUCLEASE_F2_2"/>
    <property type="match status" value="1"/>
</dbReference>
<evidence type="ECO:0000256" key="4">
    <source>
        <dbReference type="ARBA" id="ARBA00022759"/>
    </source>
</evidence>
<evidence type="ECO:0000259" key="10">
    <source>
        <dbReference type="Pfam" id="PF01261"/>
    </source>
</evidence>
<dbReference type="EC" id="3.1.21.2" evidence="9"/>
<dbReference type="PROSITE" id="PS00729">
    <property type="entry name" value="AP_NUCLEASE_F2_1"/>
    <property type="match status" value="1"/>
</dbReference>
<keyword evidence="6 9" id="KW-0378">Hydrolase</keyword>
<evidence type="ECO:0000256" key="1">
    <source>
        <dbReference type="ARBA" id="ARBA00005340"/>
    </source>
</evidence>
<name>A0A5C4S4B4_PROVB</name>
<dbReference type="SUPFAM" id="SSF51658">
    <property type="entry name" value="Xylose isomerase-like"/>
    <property type="match status" value="1"/>
</dbReference>
<organism evidence="11 12">
    <name type="scientific">Prosthecochloris vibrioformis</name>
    <name type="common">Chlorobium vibrioforme</name>
    <dbReference type="NCBI Taxonomy" id="1098"/>
    <lineage>
        <taxon>Bacteria</taxon>
        <taxon>Pseudomonadati</taxon>
        <taxon>Chlorobiota</taxon>
        <taxon>Chlorobiia</taxon>
        <taxon>Chlorobiales</taxon>
        <taxon>Chlorobiaceae</taxon>
        <taxon>Prosthecochloris</taxon>
    </lineage>
</organism>
<dbReference type="Pfam" id="PF01261">
    <property type="entry name" value="AP_endonuc_2"/>
    <property type="match status" value="1"/>
</dbReference>
<feature type="binding site" evidence="9">
    <location>
        <position position="145"/>
    </location>
    <ligand>
        <name>Zn(2+)</name>
        <dbReference type="ChEBI" id="CHEBI:29105"/>
        <label>2</label>
    </ligand>
</feature>
<feature type="binding site" evidence="9">
    <location>
        <position position="109"/>
    </location>
    <ligand>
        <name>Zn(2+)</name>
        <dbReference type="ChEBI" id="CHEBI:29105"/>
        <label>1</label>
    </ligand>
</feature>
<evidence type="ECO:0000256" key="7">
    <source>
        <dbReference type="ARBA" id="ARBA00022833"/>
    </source>
</evidence>
<feature type="binding site" evidence="9">
    <location>
        <position position="229"/>
    </location>
    <ligand>
        <name>Zn(2+)</name>
        <dbReference type="ChEBI" id="CHEBI:29105"/>
        <label>3</label>
    </ligand>
</feature>
<keyword evidence="4 9" id="KW-0255">Endonuclease</keyword>
<feature type="binding site" evidence="9">
    <location>
        <position position="179"/>
    </location>
    <ligand>
        <name>Zn(2+)</name>
        <dbReference type="ChEBI" id="CHEBI:29105"/>
        <label>2</label>
    </ligand>
</feature>
<gene>
    <name evidence="9" type="primary">nfo</name>
    <name evidence="11" type="ORF">FGF68_02360</name>
</gene>
<dbReference type="Proteomes" id="UP000309544">
    <property type="component" value="Unassembled WGS sequence"/>
</dbReference>
<dbReference type="Gene3D" id="3.20.20.150">
    <property type="entry name" value="Divalent-metal-dependent TIM barrel enzymes"/>
    <property type="match status" value="1"/>
</dbReference>
<feature type="domain" description="Xylose isomerase-like TIM barrel" evidence="10">
    <location>
        <begin position="20"/>
        <end position="277"/>
    </location>
</feature>
<dbReference type="AlphaFoldDB" id="A0A5C4S4B4"/>
<dbReference type="RefSeq" id="WP_139626168.1">
    <property type="nucleotide sequence ID" value="NZ_VDCI01000001.1"/>
</dbReference>
<dbReference type="InterPro" id="IPR018246">
    <property type="entry name" value="AP_endonuc_F2_Zn_BS"/>
</dbReference>
<comment type="catalytic activity">
    <reaction evidence="9">
        <text>Endonucleolytic cleavage to 5'-phosphooligonucleotide end-products.</text>
        <dbReference type="EC" id="3.1.21.2"/>
    </reaction>
</comment>
<dbReference type="GO" id="GO:0008081">
    <property type="term" value="F:phosphoric diester hydrolase activity"/>
    <property type="evidence" value="ECO:0007669"/>
    <property type="project" value="TreeGrafter"/>
</dbReference>
<evidence type="ECO:0000256" key="2">
    <source>
        <dbReference type="ARBA" id="ARBA00022722"/>
    </source>
</evidence>
<dbReference type="InterPro" id="IPR036237">
    <property type="entry name" value="Xyl_isomerase-like_sf"/>
</dbReference>